<sequence length="137" mass="15615">MYKDSTTRTRFIDPESSMSYHRRQLSAIRHTASPTPPKRSLSLLEYGESPKQDYTACPKYGDDTGVDNGVDDEVIDEYDDVLRMMENYEAEFAASSGEWVTTSGERIREILVRMTMDTVEMVRKTSRADAAVMSVIR</sequence>
<gene>
    <name evidence="2" type="ORF">BC936DRAFT_149389</name>
</gene>
<proteinExistence type="predicted"/>
<dbReference type="AlphaFoldDB" id="A0A433D0W9"/>
<evidence type="ECO:0000256" key="1">
    <source>
        <dbReference type="SAM" id="MobiDB-lite"/>
    </source>
</evidence>
<accession>A0A433D0W9</accession>
<dbReference type="Proteomes" id="UP000268093">
    <property type="component" value="Unassembled WGS sequence"/>
</dbReference>
<name>A0A433D0W9_9FUNG</name>
<keyword evidence="3" id="KW-1185">Reference proteome</keyword>
<protein>
    <submittedName>
        <fullName evidence="2">Uncharacterized protein</fullName>
    </submittedName>
</protein>
<comment type="caution">
    <text evidence="2">The sequence shown here is derived from an EMBL/GenBank/DDBJ whole genome shotgun (WGS) entry which is preliminary data.</text>
</comment>
<reference evidence="2 3" key="1">
    <citation type="journal article" date="2018" name="New Phytol.">
        <title>Phylogenomics of Endogonaceae and evolution of mycorrhizas within Mucoromycota.</title>
        <authorList>
            <person name="Chang Y."/>
            <person name="Desiro A."/>
            <person name="Na H."/>
            <person name="Sandor L."/>
            <person name="Lipzen A."/>
            <person name="Clum A."/>
            <person name="Barry K."/>
            <person name="Grigoriev I.V."/>
            <person name="Martin F.M."/>
            <person name="Stajich J.E."/>
            <person name="Smith M.E."/>
            <person name="Bonito G."/>
            <person name="Spatafora J.W."/>
        </authorList>
    </citation>
    <scope>NUCLEOTIDE SEQUENCE [LARGE SCALE GENOMIC DNA]</scope>
    <source>
        <strain evidence="2 3">GMNB39</strain>
    </source>
</reference>
<feature type="compositionally biased region" description="Basic and acidic residues" evidence="1">
    <location>
        <begin position="1"/>
        <end position="13"/>
    </location>
</feature>
<dbReference type="EMBL" id="RBNI01008848">
    <property type="protein sequence ID" value="RUP44485.1"/>
    <property type="molecule type" value="Genomic_DNA"/>
</dbReference>
<evidence type="ECO:0000313" key="3">
    <source>
        <dbReference type="Proteomes" id="UP000268093"/>
    </source>
</evidence>
<evidence type="ECO:0000313" key="2">
    <source>
        <dbReference type="EMBL" id="RUP44485.1"/>
    </source>
</evidence>
<feature type="region of interest" description="Disordered" evidence="1">
    <location>
        <begin position="1"/>
        <end position="22"/>
    </location>
</feature>
<organism evidence="2 3">
    <name type="scientific">Jimgerdemannia flammicorona</name>
    <dbReference type="NCBI Taxonomy" id="994334"/>
    <lineage>
        <taxon>Eukaryota</taxon>
        <taxon>Fungi</taxon>
        <taxon>Fungi incertae sedis</taxon>
        <taxon>Mucoromycota</taxon>
        <taxon>Mucoromycotina</taxon>
        <taxon>Endogonomycetes</taxon>
        <taxon>Endogonales</taxon>
        <taxon>Endogonaceae</taxon>
        <taxon>Jimgerdemannia</taxon>
    </lineage>
</organism>